<evidence type="ECO:0000313" key="3">
    <source>
        <dbReference type="Proteomes" id="UP000035682"/>
    </source>
</evidence>
<dbReference type="STRING" id="34506.A0A090L1E6"/>
<dbReference type="GeneID" id="36374307"/>
<gene>
    <name evidence="2 4 5" type="ORF">SRAE_1000021800</name>
</gene>
<dbReference type="WormBase" id="SRAE_1000021800">
    <property type="protein sequence ID" value="SRP08317"/>
    <property type="gene ID" value="WBGene00256812"/>
</dbReference>
<dbReference type="AlphaFoldDB" id="A0A090L1E6"/>
<dbReference type="SUPFAM" id="SSF53300">
    <property type="entry name" value="vWA-like"/>
    <property type="match status" value="3"/>
</dbReference>
<evidence type="ECO:0000313" key="2">
    <source>
        <dbReference type="EMBL" id="CEF61942.1"/>
    </source>
</evidence>
<protein>
    <submittedName>
        <fullName evidence="2 4">von Willebrand factor, type A domain-containing protein</fullName>
    </submittedName>
</protein>
<keyword evidence="3" id="KW-1185">Reference proteome</keyword>
<proteinExistence type="predicted"/>
<keyword evidence="1" id="KW-0812">Transmembrane</keyword>
<evidence type="ECO:0000313" key="4">
    <source>
        <dbReference type="WBParaSite" id="SRAE_1000021800.1"/>
    </source>
</evidence>
<dbReference type="Proteomes" id="UP000035682">
    <property type="component" value="Unplaced"/>
</dbReference>
<dbReference type="CTD" id="36374307"/>
<sequence>MKKEYIRTLILSLIAVVCLAIGISLTIIGAINISNGIKKTSDNDNKSTTHIIGIKSTITTTNNKVIISSTSSLDTTTKKHSNVPYYPPRSGIVFGIMSGNDMNIEGFQYIVQNMIPNIISNKWTHSERIGASNYNLYIKSQIVLFNEPNYNTIKKNISSFTWFPDKINISTQLNNIRQDFLRVLPLEDKYMQTIIFTSNNNKEDIENSISDAMILNESGQLIIIGVGRNVDKTLLQKLTKNVLIWYYGGNDKQIINELENLIVNFNPNYFTVTTTLPPSTISTIKYKTSKLSNSSRMSTSKLVTKLSTIKVTTEIPNVNYNPCFTNIIFSIDTSSDILTPIQFQEEITLINDYITLNWNHYERVALTSYDENVDTLYTFNTIVNSNDFQLKINTFTQSKGSSLTKLLSGLLTLQTSNQKDLSIFIFISKLNYADLQFAKIYSKQLLKKSKLNFIILDKNVNPYDLVSLNASKIISYNFTKEDIPNIKNFFATSYSCNFIPSIPLPLTKIPTLSTTTTTLSTTTISNIYYPPKSAIIFAIDSTKNIDNSIYQNIKYLVTNKLINSQWNYPSRIGVFGYDSNKNTETSPFGLSTFNYIKQIVDGFKQLPGNCSISTGLKETKLQYYTSLKNDIKYMQTIIFTSCSSIDDINNAIVDAFFLREMGQLIIVGIGENVKVENLLKLSNKVLIWSGDINDNNIFNILEKWIVNFNPYDIETTTSTTSLTKTTTITKIPTTFLPSIPYYPCKTNIILAIDASSDVMTDSQFNKEINLIKNTIISNWTHYDRVALSWYNNLPSTFFSYNTINDKKNFEMILTMIKQEPGYNLSKLLSTLTYLKNMNTFKTSTFIFISKVDNNDIENSRIFANILLKEGTLNFITIGNNITSEGFSKLLSLNPSNIFQWNYNNSSSILKYFDQSMDC</sequence>
<keyword evidence="1" id="KW-1133">Transmembrane helix</keyword>
<keyword evidence="1" id="KW-0472">Membrane</keyword>
<dbReference type="WBParaSite" id="SRAE_1000021800.1">
    <property type="protein sequence ID" value="SRAE_1000021800.1"/>
    <property type="gene ID" value="WBGene00256812"/>
</dbReference>
<dbReference type="OrthoDB" id="5834720at2759"/>
<dbReference type="InterPro" id="IPR036465">
    <property type="entry name" value="vWFA_dom_sf"/>
</dbReference>
<dbReference type="Gene3D" id="3.40.50.410">
    <property type="entry name" value="von Willebrand factor, type A domain"/>
    <property type="match status" value="2"/>
</dbReference>
<name>A0A090L1E6_STRRB</name>
<evidence type="ECO:0000256" key="1">
    <source>
        <dbReference type="SAM" id="Phobius"/>
    </source>
</evidence>
<accession>A0A090L1E6</accession>
<organism evidence="2">
    <name type="scientific">Strongyloides ratti</name>
    <name type="common">Parasitic roundworm</name>
    <dbReference type="NCBI Taxonomy" id="34506"/>
    <lineage>
        <taxon>Eukaryota</taxon>
        <taxon>Metazoa</taxon>
        <taxon>Ecdysozoa</taxon>
        <taxon>Nematoda</taxon>
        <taxon>Chromadorea</taxon>
        <taxon>Rhabditida</taxon>
        <taxon>Tylenchina</taxon>
        <taxon>Panagrolaimomorpha</taxon>
        <taxon>Strongyloidoidea</taxon>
        <taxon>Strongyloididae</taxon>
        <taxon>Strongyloides</taxon>
    </lineage>
</organism>
<reference evidence="2 3" key="1">
    <citation type="submission" date="2014-09" db="EMBL/GenBank/DDBJ databases">
        <authorList>
            <person name="Martin A.A."/>
        </authorList>
    </citation>
    <scope>NUCLEOTIDE SEQUENCE</scope>
    <source>
        <strain evidence="3">ED321</strain>
        <strain evidence="2">ED321 Heterogonic</strain>
    </source>
</reference>
<reference evidence="4" key="2">
    <citation type="submission" date="2020-12" db="UniProtKB">
        <authorList>
            <consortium name="WormBaseParasite"/>
        </authorList>
    </citation>
    <scope>IDENTIFICATION</scope>
</reference>
<dbReference type="EMBL" id="LN609528">
    <property type="protein sequence ID" value="CEF61942.1"/>
    <property type="molecule type" value="Genomic_DNA"/>
</dbReference>
<feature type="transmembrane region" description="Helical" evidence="1">
    <location>
        <begin position="9"/>
        <end position="31"/>
    </location>
</feature>
<evidence type="ECO:0000313" key="5">
    <source>
        <dbReference type="WormBase" id="SRAE_1000021800"/>
    </source>
</evidence>
<dbReference type="RefSeq" id="XP_024501144.1">
    <property type="nucleotide sequence ID" value="XM_024647024.1"/>
</dbReference>